<dbReference type="AlphaFoldDB" id="A0AA36GE53"/>
<dbReference type="EC" id="3.6.4.13" evidence="1"/>
<organism evidence="10 11">
    <name type="scientific">Mesorhabditis spiculigera</name>
    <dbReference type="NCBI Taxonomy" id="96644"/>
    <lineage>
        <taxon>Eukaryota</taxon>
        <taxon>Metazoa</taxon>
        <taxon>Ecdysozoa</taxon>
        <taxon>Nematoda</taxon>
        <taxon>Chromadorea</taxon>
        <taxon>Rhabditida</taxon>
        <taxon>Rhabditina</taxon>
        <taxon>Rhabditomorpha</taxon>
        <taxon>Rhabditoidea</taxon>
        <taxon>Rhabditidae</taxon>
        <taxon>Mesorhabditinae</taxon>
        <taxon>Mesorhabditis</taxon>
    </lineage>
</organism>
<dbReference type="Proteomes" id="UP001177023">
    <property type="component" value="Unassembled WGS sequence"/>
</dbReference>
<proteinExistence type="predicted"/>
<feature type="domain" description="Helicase C-terminal" evidence="8">
    <location>
        <begin position="57"/>
        <end position="197"/>
    </location>
</feature>
<dbReference type="Pfam" id="PF00271">
    <property type="entry name" value="Helicase_C"/>
    <property type="match status" value="2"/>
</dbReference>
<evidence type="ECO:0000313" key="10">
    <source>
        <dbReference type="EMBL" id="CAJ0581990.1"/>
    </source>
</evidence>
<keyword evidence="5" id="KW-0067">ATP-binding</keyword>
<dbReference type="EMBL" id="CATQJA010002664">
    <property type="protein sequence ID" value="CAJ0581990.1"/>
    <property type="molecule type" value="Genomic_DNA"/>
</dbReference>
<dbReference type="GO" id="GO:0016787">
    <property type="term" value="F:hydrolase activity"/>
    <property type="evidence" value="ECO:0007669"/>
    <property type="project" value="UniProtKB-KW"/>
</dbReference>
<dbReference type="PANTHER" id="PTHR47958">
    <property type="entry name" value="ATP-DEPENDENT RNA HELICASE DBP3"/>
    <property type="match status" value="1"/>
</dbReference>
<dbReference type="PROSITE" id="PS51194">
    <property type="entry name" value="HELICASE_CTER"/>
    <property type="match status" value="1"/>
</dbReference>
<name>A0AA36GE53_9BILA</name>
<feature type="short sequence motif" description="Q motif" evidence="6">
    <location>
        <begin position="364"/>
        <end position="392"/>
    </location>
</feature>
<reference evidence="10" key="1">
    <citation type="submission" date="2023-06" db="EMBL/GenBank/DDBJ databases">
        <authorList>
            <person name="Delattre M."/>
        </authorList>
    </citation>
    <scope>NUCLEOTIDE SEQUENCE</scope>
    <source>
        <strain evidence="10">AF72</strain>
    </source>
</reference>
<keyword evidence="3" id="KW-0378">Hydrolase</keyword>
<dbReference type="PROSITE" id="PS51195">
    <property type="entry name" value="Q_MOTIF"/>
    <property type="match status" value="1"/>
</dbReference>
<evidence type="ECO:0000259" key="9">
    <source>
        <dbReference type="PROSITE" id="PS51195"/>
    </source>
</evidence>
<accession>A0AA36GE53</accession>
<feature type="region of interest" description="Disordered" evidence="7">
    <location>
        <begin position="246"/>
        <end position="277"/>
    </location>
</feature>
<dbReference type="InterPro" id="IPR014014">
    <property type="entry name" value="RNA_helicase_DEAD_Q_motif"/>
</dbReference>
<evidence type="ECO:0000256" key="1">
    <source>
        <dbReference type="ARBA" id="ARBA00012552"/>
    </source>
</evidence>
<dbReference type="CDD" id="cd18787">
    <property type="entry name" value="SF2_C_DEAD"/>
    <property type="match status" value="1"/>
</dbReference>
<evidence type="ECO:0000256" key="2">
    <source>
        <dbReference type="ARBA" id="ARBA00022741"/>
    </source>
</evidence>
<feature type="non-terminal residue" evidence="10">
    <location>
        <position position="1"/>
    </location>
</feature>
<evidence type="ECO:0000256" key="6">
    <source>
        <dbReference type="PROSITE-ProRule" id="PRU00552"/>
    </source>
</evidence>
<comment type="caution">
    <text evidence="10">The sequence shown here is derived from an EMBL/GenBank/DDBJ whole genome shotgun (WGS) entry which is preliminary data.</text>
</comment>
<dbReference type="InterPro" id="IPR027417">
    <property type="entry name" value="P-loop_NTPase"/>
</dbReference>
<protein>
    <recommendedName>
        <fullName evidence="1">RNA helicase</fullName>
        <ecNumber evidence="1">3.6.4.13</ecNumber>
    </recommendedName>
</protein>
<evidence type="ECO:0000256" key="3">
    <source>
        <dbReference type="ARBA" id="ARBA00022801"/>
    </source>
</evidence>
<gene>
    <name evidence="10" type="ORF">MSPICULIGERA_LOCUS20136</name>
</gene>
<feature type="domain" description="DEAD-box RNA helicase Q" evidence="9">
    <location>
        <begin position="364"/>
        <end position="392"/>
    </location>
</feature>
<dbReference type="GO" id="GO:0003724">
    <property type="term" value="F:RNA helicase activity"/>
    <property type="evidence" value="ECO:0007669"/>
    <property type="project" value="UniProtKB-EC"/>
</dbReference>
<dbReference type="InterPro" id="IPR001650">
    <property type="entry name" value="Helicase_C-like"/>
</dbReference>
<dbReference type="GO" id="GO:0005524">
    <property type="term" value="F:ATP binding"/>
    <property type="evidence" value="ECO:0007669"/>
    <property type="project" value="UniProtKB-KW"/>
</dbReference>
<keyword evidence="11" id="KW-1185">Reference proteome</keyword>
<feature type="compositionally biased region" description="Low complexity" evidence="7">
    <location>
        <begin position="255"/>
        <end position="270"/>
    </location>
</feature>
<evidence type="ECO:0000259" key="8">
    <source>
        <dbReference type="PROSITE" id="PS51194"/>
    </source>
</evidence>
<evidence type="ECO:0000256" key="5">
    <source>
        <dbReference type="ARBA" id="ARBA00022840"/>
    </source>
</evidence>
<keyword evidence="4" id="KW-0347">Helicase</keyword>
<evidence type="ECO:0000313" key="11">
    <source>
        <dbReference type="Proteomes" id="UP001177023"/>
    </source>
</evidence>
<dbReference type="Gene3D" id="3.40.50.300">
    <property type="entry name" value="P-loop containing nucleotide triphosphate hydrolases"/>
    <property type="match status" value="4"/>
</dbReference>
<dbReference type="SUPFAM" id="SSF52540">
    <property type="entry name" value="P-loop containing nucleoside triphosphate hydrolases"/>
    <property type="match status" value="2"/>
</dbReference>
<sequence length="563" mass="62959">MRATGLQQRQWRSRGLRFCVMTGSKNTRRHRKTYHGGYGSERCKLQIGSVTGGFANNPGSVFTLAKVLVFVTKKTDAEDLAARLRTRDFELELLHGDMFQHERNERLALFRKKCKILVATDVAARGLDIPEIRTVINYDAARDIDTHVHRIGRTGRAGQKGRAFTLILEADSEFSAQLVQSMESAGRQAPPALVEVASKCLWFKNQRVNKGQTGRIGLGFASSTTSGSSGANPLKSYIPSQKAEYIRPSTADPPSSSSVSSSGSSGGSSSTKEPVASSRLSMLRNAYQDEIHEYDEDGKIIFTFKKHIDPLPKMDHASVAYKPFKKDFYKEHEEISKMNVFDAGRLRDKLDLKVAGNNPPKPVCSFAHFGFDQKLMAFIRKSEYEQPTPIQAQVSGLGFEAQVASISQHVRPDRQTLMFSATFKPKVEHLARDALADPVRIVQGNIGEANEDVEQRIHVMKSPEVKMKWLCDHLVQFSSEGKVLVFVTKKTDAEDLAARLRTRDFELELLHGDMFQHERNERLALFRKKCKILVATDVAVSLRIALDPAPKGITNASFDYAFY</sequence>
<evidence type="ECO:0000256" key="7">
    <source>
        <dbReference type="SAM" id="MobiDB-lite"/>
    </source>
</evidence>
<keyword evidence="2" id="KW-0547">Nucleotide-binding</keyword>
<evidence type="ECO:0000256" key="4">
    <source>
        <dbReference type="ARBA" id="ARBA00022806"/>
    </source>
</evidence>
<dbReference type="SMART" id="SM00490">
    <property type="entry name" value="HELICc"/>
    <property type="match status" value="1"/>
</dbReference>